<organism evidence="4 5">
    <name type="scientific">Paremcibacter congregatus</name>
    <dbReference type="NCBI Taxonomy" id="2043170"/>
    <lineage>
        <taxon>Bacteria</taxon>
        <taxon>Pseudomonadati</taxon>
        <taxon>Pseudomonadota</taxon>
        <taxon>Alphaproteobacteria</taxon>
        <taxon>Emcibacterales</taxon>
        <taxon>Emcibacteraceae</taxon>
        <taxon>Paremcibacter</taxon>
    </lineage>
</organism>
<dbReference type="Proteomes" id="UP000229730">
    <property type="component" value="Unassembled WGS sequence"/>
</dbReference>
<dbReference type="RefSeq" id="WP_099471265.1">
    <property type="nucleotide sequence ID" value="NZ_CP041025.1"/>
</dbReference>
<comment type="caution">
    <text evidence="4">The sequence shown here is derived from an EMBL/GenBank/DDBJ whole genome shotgun (WGS) entry which is preliminary data.</text>
</comment>
<dbReference type="NCBIfam" id="TIGR03317">
    <property type="entry name" value="ygfZ_signature"/>
    <property type="match status" value="1"/>
</dbReference>
<dbReference type="EMBL" id="PDEM01000009">
    <property type="protein sequence ID" value="PHZ85681.1"/>
    <property type="molecule type" value="Genomic_DNA"/>
</dbReference>
<evidence type="ECO:0000259" key="3">
    <source>
        <dbReference type="Pfam" id="PF25455"/>
    </source>
</evidence>
<evidence type="ECO:0000313" key="4">
    <source>
        <dbReference type="EMBL" id="PHZ85681.1"/>
    </source>
</evidence>
<gene>
    <name evidence="4" type="ORF">CRD36_03055</name>
</gene>
<dbReference type="InterPro" id="IPR057460">
    <property type="entry name" value="CAF17_C"/>
</dbReference>
<protein>
    <submittedName>
        <fullName evidence="4">Uncharacterized protein</fullName>
    </submittedName>
</protein>
<keyword evidence="5" id="KW-1185">Reference proteome</keyword>
<sequence length="276" mass="30535">MTASHPVPVPLNNRTILTLCGPDRKRLLQGIITNNVDKIAPGQMIYAALLTPQGKYLFDFFLSEFDEVLFLDCEADRATDLLRRLMMYKLRADVEIKDVSALYRIVAGQGIGDAFDKACPDPRHAGLGFRAIVPQEEAAELPDDISAYDTTRLRLGIPDGARDFDVDKTLILEGNMEELHGVDFNKGCYVGQEVTARMKHRTSLKKRLLPVTVNGPLPARGSEICNSAGKKVGDIRSGFADRAIGYFRLADLTFGDIYTCGDATVTPEQPDWIKDI</sequence>
<dbReference type="InParanoid" id="A0A2G4YTN1"/>
<dbReference type="InterPro" id="IPR045179">
    <property type="entry name" value="YgfZ/GcvT"/>
</dbReference>
<dbReference type="InterPro" id="IPR006222">
    <property type="entry name" value="GCVT_N"/>
</dbReference>
<dbReference type="OrthoDB" id="9796287at2"/>
<evidence type="ECO:0000256" key="1">
    <source>
        <dbReference type="ARBA" id="ARBA00022946"/>
    </source>
</evidence>
<reference evidence="4 5" key="1">
    <citation type="submission" date="2017-10" db="EMBL/GenBank/DDBJ databases">
        <title>Frigbacter circumglobatus gen. nov. sp. nov., isolated from sediment cultured in situ.</title>
        <authorList>
            <person name="Zhao Z."/>
        </authorList>
    </citation>
    <scope>NUCLEOTIDE SEQUENCE [LARGE SCALE GENOMIC DNA]</scope>
    <source>
        <strain evidence="4 5">ZYL</strain>
    </source>
</reference>
<evidence type="ECO:0000259" key="2">
    <source>
        <dbReference type="Pfam" id="PF01571"/>
    </source>
</evidence>
<dbReference type="PIRSF" id="PIRSF006487">
    <property type="entry name" value="GcvT"/>
    <property type="match status" value="1"/>
</dbReference>
<dbReference type="Pfam" id="PF01571">
    <property type="entry name" value="GCV_T"/>
    <property type="match status" value="1"/>
</dbReference>
<dbReference type="GO" id="GO:0016226">
    <property type="term" value="P:iron-sulfur cluster assembly"/>
    <property type="evidence" value="ECO:0007669"/>
    <property type="project" value="TreeGrafter"/>
</dbReference>
<dbReference type="InterPro" id="IPR027266">
    <property type="entry name" value="TrmE/GcvT-like"/>
</dbReference>
<dbReference type="SUPFAM" id="SSF103025">
    <property type="entry name" value="Folate-binding domain"/>
    <property type="match status" value="1"/>
</dbReference>
<dbReference type="PANTHER" id="PTHR22602:SF0">
    <property type="entry name" value="TRANSFERASE CAF17, MITOCHONDRIAL-RELATED"/>
    <property type="match status" value="1"/>
</dbReference>
<evidence type="ECO:0000313" key="5">
    <source>
        <dbReference type="Proteomes" id="UP000229730"/>
    </source>
</evidence>
<feature type="domain" description="GCVT N-terminal" evidence="2">
    <location>
        <begin position="19"/>
        <end position="110"/>
    </location>
</feature>
<accession>A0A2G4YTN1</accession>
<dbReference type="Pfam" id="PF25455">
    <property type="entry name" value="Beta-barrel_CAF17_C"/>
    <property type="match status" value="1"/>
</dbReference>
<proteinExistence type="predicted"/>
<name>A0A2G4YTN1_9PROT</name>
<keyword evidence="1" id="KW-0809">Transit peptide</keyword>
<feature type="domain" description="CAF17 C-terminal" evidence="3">
    <location>
        <begin position="205"/>
        <end position="274"/>
    </location>
</feature>
<dbReference type="PANTHER" id="PTHR22602">
    <property type="entry name" value="TRANSFERASE CAF17, MITOCHONDRIAL-RELATED"/>
    <property type="match status" value="1"/>
</dbReference>
<dbReference type="FunCoup" id="A0A2G4YTN1">
    <property type="interactions" value="336"/>
</dbReference>
<dbReference type="AlphaFoldDB" id="A0A2G4YTN1"/>
<dbReference type="Gene3D" id="2.40.30.160">
    <property type="match status" value="1"/>
</dbReference>
<dbReference type="InterPro" id="IPR017703">
    <property type="entry name" value="YgfZ/GCV_T_CS"/>
</dbReference>
<dbReference type="Gene3D" id="3.30.1360.120">
    <property type="entry name" value="Probable tRNA modification gtpase trme, domain 1"/>
    <property type="match status" value="1"/>
</dbReference>